<gene>
    <name evidence="8" type="primary">pspC</name>
    <name evidence="8" type="ORF">HMPREF9141_0284</name>
</gene>
<dbReference type="RefSeq" id="WP_007367823.1">
    <property type="nucleotide sequence ID" value="NZ_GL872283.1"/>
</dbReference>
<name>F0F3W8_9BACT</name>
<sequence>MYNKRLVRVTDNVWIAGVCAGLADFFGFDRDAARIVWLLLTLFTAGFPGLILYIALWLLMPVSDGR</sequence>
<keyword evidence="5 6" id="KW-0472">Membrane</keyword>
<evidence type="ECO:0000256" key="2">
    <source>
        <dbReference type="ARBA" id="ARBA00022475"/>
    </source>
</evidence>
<dbReference type="STRING" id="888743.HMPREF9141_0284"/>
<dbReference type="HOGENOM" id="CLU_143433_3_0_10"/>
<dbReference type="InterPro" id="IPR007168">
    <property type="entry name" value="Phageshock_PspC_N"/>
</dbReference>
<dbReference type="PANTHER" id="PTHR33885">
    <property type="entry name" value="PHAGE SHOCK PROTEIN C"/>
    <property type="match status" value="1"/>
</dbReference>
<comment type="subcellular location">
    <subcellularLocation>
        <location evidence="1">Cell membrane</location>
        <topology evidence="1">Single-pass membrane protein</topology>
    </subcellularLocation>
</comment>
<evidence type="ECO:0000256" key="5">
    <source>
        <dbReference type="ARBA" id="ARBA00023136"/>
    </source>
</evidence>
<protein>
    <submittedName>
        <fullName evidence="8">PspC domain protein</fullName>
    </submittedName>
</protein>
<evidence type="ECO:0000256" key="6">
    <source>
        <dbReference type="SAM" id="Phobius"/>
    </source>
</evidence>
<keyword evidence="4 6" id="KW-1133">Transmembrane helix</keyword>
<dbReference type="AlphaFoldDB" id="F0F3W8"/>
<evidence type="ECO:0000259" key="7">
    <source>
        <dbReference type="Pfam" id="PF04024"/>
    </source>
</evidence>
<evidence type="ECO:0000313" key="9">
    <source>
        <dbReference type="Proteomes" id="UP000005697"/>
    </source>
</evidence>
<dbReference type="OrthoDB" id="5772680at2"/>
<dbReference type="Pfam" id="PF04024">
    <property type="entry name" value="PspC"/>
    <property type="match status" value="1"/>
</dbReference>
<reference evidence="8 9" key="1">
    <citation type="submission" date="2011-01" db="EMBL/GenBank/DDBJ databases">
        <authorList>
            <person name="Muzny D."/>
            <person name="Qin X."/>
            <person name="Deng J."/>
            <person name="Jiang H."/>
            <person name="Liu Y."/>
            <person name="Qu J."/>
            <person name="Song X.-Z."/>
            <person name="Zhang L."/>
            <person name="Thornton R."/>
            <person name="Coyle M."/>
            <person name="Francisco L."/>
            <person name="Jackson L."/>
            <person name="Javaid M."/>
            <person name="Korchina V."/>
            <person name="Kovar C."/>
            <person name="Mata R."/>
            <person name="Mathew T."/>
            <person name="Ngo R."/>
            <person name="Nguyen L."/>
            <person name="Nguyen N."/>
            <person name="Okwuonu G."/>
            <person name="Ongeri F."/>
            <person name="Pham C."/>
            <person name="Simmons D."/>
            <person name="Wilczek-Boney K."/>
            <person name="Hale W."/>
            <person name="Jakkamsetti A."/>
            <person name="Pham P."/>
            <person name="Ruth R."/>
            <person name="San Lucas F."/>
            <person name="Warren J."/>
            <person name="Zhang J."/>
            <person name="Zhao Z."/>
            <person name="Zhou C."/>
            <person name="Zhu D."/>
            <person name="Lee S."/>
            <person name="Bess C."/>
            <person name="Blankenburg K."/>
            <person name="Forbes L."/>
            <person name="Fu Q."/>
            <person name="Gubbala S."/>
            <person name="Hirani K."/>
            <person name="Jayaseelan J.C."/>
            <person name="Lara F."/>
            <person name="Munidasa M."/>
            <person name="Palculict T."/>
            <person name="Patil S."/>
            <person name="Pu L.-L."/>
            <person name="Saada N."/>
            <person name="Tang L."/>
            <person name="Weissenberger G."/>
            <person name="Zhu Y."/>
            <person name="Hemphill L."/>
            <person name="Shang Y."/>
            <person name="Youmans B."/>
            <person name="Ayvaz T."/>
            <person name="Ross M."/>
            <person name="Santibanez J."/>
            <person name="Aqrawi P."/>
            <person name="Gross S."/>
            <person name="Joshi V."/>
            <person name="Fowler G."/>
            <person name="Nazareth L."/>
            <person name="Reid J."/>
            <person name="Worley K."/>
            <person name="Petrosino J."/>
            <person name="Highlander S."/>
            <person name="Gibbs R."/>
        </authorList>
    </citation>
    <scope>NUCLEOTIDE SEQUENCE [LARGE SCALE GENOMIC DNA]</scope>
    <source>
        <strain evidence="8 9">DSM 16608</strain>
    </source>
</reference>
<evidence type="ECO:0000256" key="1">
    <source>
        <dbReference type="ARBA" id="ARBA00004162"/>
    </source>
</evidence>
<keyword evidence="3 6" id="KW-0812">Transmembrane</keyword>
<keyword evidence="2" id="KW-1003">Cell membrane</keyword>
<accession>F0F3W8</accession>
<organism evidence="8 9">
    <name type="scientific">Prevotella multiformis DSM 16608</name>
    <dbReference type="NCBI Taxonomy" id="888743"/>
    <lineage>
        <taxon>Bacteria</taxon>
        <taxon>Pseudomonadati</taxon>
        <taxon>Bacteroidota</taxon>
        <taxon>Bacteroidia</taxon>
        <taxon>Bacteroidales</taxon>
        <taxon>Prevotellaceae</taxon>
        <taxon>Prevotella</taxon>
    </lineage>
</organism>
<evidence type="ECO:0000256" key="3">
    <source>
        <dbReference type="ARBA" id="ARBA00022692"/>
    </source>
</evidence>
<feature type="transmembrane region" description="Helical" evidence="6">
    <location>
        <begin position="35"/>
        <end position="60"/>
    </location>
</feature>
<evidence type="ECO:0000313" key="8">
    <source>
        <dbReference type="EMBL" id="EGC21248.1"/>
    </source>
</evidence>
<dbReference type="Proteomes" id="UP000005697">
    <property type="component" value="Unassembled WGS sequence"/>
</dbReference>
<dbReference type="InterPro" id="IPR052027">
    <property type="entry name" value="PspC"/>
</dbReference>
<feature type="domain" description="Phage shock protein PspC N-terminal" evidence="7">
    <location>
        <begin position="4"/>
        <end position="62"/>
    </location>
</feature>
<comment type="caution">
    <text evidence="8">The sequence shown here is derived from an EMBL/GenBank/DDBJ whole genome shotgun (WGS) entry which is preliminary data.</text>
</comment>
<dbReference type="eggNOG" id="COG1983">
    <property type="taxonomic scope" value="Bacteria"/>
</dbReference>
<keyword evidence="9" id="KW-1185">Reference proteome</keyword>
<proteinExistence type="predicted"/>
<dbReference type="PANTHER" id="PTHR33885:SF3">
    <property type="entry name" value="PHAGE SHOCK PROTEIN C"/>
    <property type="match status" value="1"/>
</dbReference>
<evidence type="ECO:0000256" key="4">
    <source>
        <dbReference type="ARBA" id="ARBA00022989"/>
    </source>
</evidence>
<dbReference type="GO" id="GO:0005886">
    <property type="term" value="C:plasma membrane"/>
    <property type="evidence" value="ECO:0007669"/>
    <property type="project" value="UniProtKB-SubCell"/>
</dbReference>
<dbReference type="EMBL" id="AEWX01000002">
    <property type="protein sequence ID" value="EGC21248.1"/>
    <property type="molecule type" value="Genomic_DNA"/>
</dbReference>